<feature type="non-terminal residue" evidence="9">
    <location>
        <position position="1"/>
    </location>
</feature>
<feature type="non-terminal residue" evidence="9">
    <location>
        <position position="178"/>
    </location>
</feature>
<feature type="transmembrane region" description="Helical" evidence="7">
    <location>
        <begin position="93"/>
        <end position="111"/>
    </location>
</feature>
<dbReference type="Gene3D" id="1.20.1250.20">
    <property type="entry name" value="MFS general substrate transporter like domains"/>
    <property type="match status" value="1"/>
</dbReference>
<dbReference type="Pfam" id="PF07690">
    <property type="entry name" value="MFS_1"/>
    <property type="match status" value="1"/>
</dbReference>
<dbReference type="PANTHER" id="PTHR43791">
    <property type="entry name" value="PERMEASE-RELATED"/>
    <property type="match status" value="1"/>
</dbReference>
<keyword evidence="5 7" id="KW-0472">Membrane</keyword>
<protein>
    <recommendedName>
        <fullName evidence="8">Major facilitator superfamily (MFS) profile domain-containing protein</fullName>
    </recommendedName>
</protein>
<dbReference type="InterPro" id="IPR036259">
    <property type="entry name" value="MFS_trans_sf"/>
</dbReference>
<dbReference type="GO" id="GO:0022857">
    <property type="term" value="F:transmembrane transporter activity"/>
    <property type="evidence" value="ECO:0007669"/>
    <property type="project" value="InterPro"/>
</dbReference>
<feature type="region of interest" description="Disordered" evidence="6">
    <location>
        <begin position="1"/>
        <end position="37"/>
    </location>
</feature>
<dbReference type="SUPFAM" id="SSF103473">
    <property type="entry name" value="MFS general substrate transporter"/>
    <property type="match status" value="1"/>
</dbReference>
<evidence type="ECO:0000256" key="2">
    <source>
        <dbReference type="ARBA" id="ARBA00022448"/>
    </source>
</evidence>
<proteinExistence type="predicted"/>
<evidence type="ECO:0000313" key="10">
    <source>
        <dbReference type="Proteomes" id="UP000663868"/>
    </source>
</evidence>
<evidence type="ECO:0000256" key="4">
    <source>
        <dbReference type="ARBA" id="ARBA00022989"/>
    </source>
</evidence>
<keyword evidence="2" id="KW-0813">Transport</keyword>
<evidence type="ECO:0000256" key="5">
    <source>
        <dbReference type="ARBA" id="ARBA00023136"/>
    </source>
</evidence>
<dbReference type="PANTHER" id="PTHR43791:SF36">
    <property type="entry name" value="TRANSPORTER, PUTATIVE (AFU_ORTHOLOGUE AFUA_6G08340)-RELATED"/>
    <property type="match status" value="1"/>
</dbReference>
<evidence type="ECO:0000256" key="6">
    <source>
        <dbReference type="SAM" id="MobiDB-lite"/>
    </source>
</evidence>
<reference evidence="9" key="1">
    <citation type="submission" date="2021-02" db="EMBL/GenBank/DDBJ databases">
        <authorList>
            <person name="Nowell W R."/>
        </authorList>
    </citation>
    <scope>NUCLEOTIDE SEQUENCE</scope>
</reference>
<dbReference type="PROSITE" id="PS50850">
    <property type="entry name" value="MFS"/>
    <property type="match status" value="1"/>
</dbReference>
<sequence>MTTVTNGQRSLPTTENTHAMITVSSSPTPTSDAKTSASINAAAERKLKLKLDAVIVPLTTLLYLSAYLDRGNMGNARLQGVERDLMGGSDTNFSIALACFYIAYILFNVPGNIMAKMLQPSTALAIAALIWGIASTLQAATFNFAGIIVCRLFIGIGEAGFGPTVPFYYTIWYKREEI</sequence>
<dbReference type="Proteomes" id="UP000663868">
    <property type="component" value="Unassembled WGS sequence"/>
</dbReference>
<name>A0A819SW28_9BILA</name>
<accession>A0A819SW28</accession>
<evidence type="ECO:0000259" key="8">
    <source>
        <dbReference type="PROSITE" id="PS50850"/>
    </source>
</evidence>
<keyword evidence="4 7" id="KW-1133">Transmembrane helix</keyword>
<comment type="caution">
    <text evidence="9">The sequence shown here is derived from an EMBL/GenBank/DDBJ whole genome shotgun (WGS) entry which is preliminary data.</text>
</comment>
<dbReference type="EMBL" id="CAJOBB010003758">
    <property type="protein sequence ID" value="CAF4057326.1"/>
    <property type="molecule type" value="Genomic_DNA"/>
</dbReference>
<dbReference type="AlphaFoldDB" id="A0A819SW28"/>
<evidence type="ECO:0000313" key="9">
    <source>
        <dbReference type="EMBL" id="CAF4057326.1"/>
    </source>
</evidence>
<dbReference type="InterPro" id="IPR011701">
    <property type="entry name" value="MFS"/>
</dbReference>
<organism evidence="9 10">
    <name type="scientific">Adineta steineri</name>
    <dbReference type="NCBI Taxonomy" id="433720"/>
    <lineage>
        <taxon>Eukaryota</taxon>
        <taxon>Metazoa</taxon>
        <taxon>Spiralia</taxon>
        <taxon>Gnathifera</taxon>
        <taxon>Rotifera</taxon>
        <taxon>Eurotatoria</taxon>
        <taxon>Bdelloidea</taxon>
        <taxon>Adinetida</taxon>
        <taxon>Adinetidae</taxon>
        <taxon>Adineta</taxon>
    </lineage>
</organism>
<gene>
    <name evidence="9" type="ORF">KXQ929_LOCUS31918</name>
</gene>
<keyword evidence="3 7" id="KW-0812">Transmembrane</keyword>
<evidence type="ECO:0000256" key="1">
    <source>
        <dbReference type="ARBA" id="ARBA00004141"/>
    </source>
</evidence>
<dbReference type="GO" id="GO:0016020">
    <property type="term" value="C:membrane"/>
    <property type="evidence" value="ECO:0007669"/>
    <property type="project" value="UniProtKB-SubCell"/>
</dbReference>
<dbReference type="InterPro" id="IPR020846">
    <property type="entry name" value="MFS_dom"/>
</dbReference>
<feature type="domain" description="Major facilitator superfamily (MFS) profile" evidence="8">
    <location>
        <begin position="55"/>
        <end position="178"/>
    </location>
</feature>
<feature type="transmembrane region" description="Helical" evidence="7">
    <location>
        <begin position="123"/>
        <end position="154"/>
    </location>
</feature>
<comment type="subcellular location">
    <subcellularLocation>
        <location evidence="1">Membrane</location>
        <topology evidence="1">Multi-pass membrane protein</topology>
    </subcellularLocation>
</comment>
<evidence type="ECO:0000256" key="3">
    <source>
        <dbReference type="ARBA" id="ARBA00022692"/>
    </source>
</evidence>
<evidence type="ECO:0000256" key="7">
    <source>
        <dbReference type="SAM" id="Phobius"/>
    </source>
</evidence>